<keyword evidence="1" id="KW-1133">Transmembrane helix</keyword>
<proteinExistence type="predicted"/>
<evidence type="ECO:0000256" key="1">
    <source>
        <dbReference type="SAM" id="Phobius"/>
    </source>
</evidence>
<organism evidence="2">
    <name type="scientific">Ixodes ricinus</name>
    <name type="common">Common tick</name>
    <name type="synonym">Acarus ricinus</name>
    <dbReference type="NCBI Taxonomy" id="34613"/>
    <lineage>
        <taxon>Eukaryota</taxon>
        <taxon>Metazoa</taxon>
        <taxon>Ecdysozoa</taxon>
        <taxon>Arthropoda</taxon>
        <taxon>Chelicerata</taxon>
        <taxon>Arachnida</taxon>
        <taxon>Acari</taxon>
        <taxon>Parasitiformes</taxon>
        <taxon>Ixodida</taxon>
        <taxon>Ixodoidea</taxon>
        <taxon>Ixodidae</taxon>
        <taxon>Ixodinae</taxon>
        <taxon>Ixodes</taxon>
    </lineage>
</organism>
<protein>
    <submittedName>
        <fullName evidence="2">Putative secreted protein</fullName>
    </submittedName>
</protein>
<reference evidence="2" key="1">
    <citation type="submission" date="2019-12" db="EMBL/GenBank/DDBJ databases">
        <title>An insight into the sialome of adult female Ixodes ricinus ticks feeding for 6 days.</title>
        <authorList>
            <person name="Perner J."/>
            <person name="Ribeiro J.M.C."/>
        </authorList>
    </citation>
    <scope>NUCLEOTIDE SEQUENCE</scope>
    <source>
        <strain evidence="2">Semi-engorged</strain>
        <tissue evidence="2">Salivary glands</tissue>
    </source>
</reference>
<sequence>MFSNIGSLVVFKLVPNTVTFAFSILTRNGARPSGPSSNSWLPRHTELYIIFSIAAATISYFRTVYQTVP</sequence>
<dbReference type="AlphaFoldDB" id="A0A6B0U070"/>
<name>A0A6B0U070_IXORI</name>
<evidence type="ECO:0000313" key="2">
    <source>
        <dbReference type="EMBL" id="MXU82587.1"/>
    </source>
</evidence>
<feature type="transmembrane region" description="Helical" evidence="1">
    <location>
        <begin position="6"/>
        <end position="26"/>
    </location>
</feature>
<keyword evidence="1" id="KW-0472">Membrane</keyword>
<dbReference type="EMBL" id="GIFC01000504">
    <property type="protein sequence ID" value="MXU82587.1"/>
    <property type="molecule type" value="Transcribed_RNA"/>
</dbReference>
<feature type="transmembrane region" description="Helical" evidence="1">
    <location>
        <begin position="47"/>
        <end position="65"/>
    </location>
</feature>
<accession>A0A6B0U070</accession>
<keyword evidence="1" id="KW-0812">Transmembrane</keyword>